<organism evidence="1">
    <name type="scientific">marine sediment metagenome</name>
    <dbReference type="NCBI Taxonomy" id="412755"/>
    <lineage>
        <taxon>unclassified sequences</taxon>
        <taxon>metagenomes</taxon>
        <taxon>ecological metagenomes</taxon>
    </lineage>
</organism>
<proteinExistence type="predicted"/>
<gene>
    <name evidence="1" type="ORF">S12H4_33962</name>
</gene>
<evidence type="ECO:0000313" key="1">
    <source>
        <dbReference type="EMBL" id="GAJ01791.1"/>
    </source>
</evidence>
<accession>X1UPG2</accession>
<protein>
    <submittedName>
        <fullName evidence="1">Uncharacterized protein</fullName>
    </submittedName>
</protein>
<sequence length="60" mass="6832">MTAEKAKEIIDLNIKEAGKTMPPDVKTALIIHSEAMERLIYARIVPDQYYTRLLPSETIT</sequence>
<reference evidence="1" key="1">
    <citation type="journal article" date="2014" name="Front. Microbiol.">
        <title>High frequency of phylogenetically diverse reductive dehalogenase-homologous genes in deep subseafloor sedimentary metagenomes.</title>
        <authorList>
            <person name="Kawai M."/>
            <person name="Futagami T."/>
            <person name="Toyoda A."/>
            <person name="Takaki Y."/>
            <person name="Nishi S."/>
            <person name="Hori S."/>
            <person name="Arai W."/>
            <person name="Tsubouchi T."/>
            <person name="Morono Y."/>
            <person name="Uchiyama I."/>
            <person name="Ito T."/>
            <person name="Fujiyama A."/>
            <person name="Inagaki F."/>
            <person name="Takami H."/>
        </authorList>
    </citation>
    <scope>NUCLEOTIDE SEQUENCE</scope>
    <source>
        <strain evidence="1">Expedition CK06-06</strain>
    </source>
</reference>
<dbReference type="EMBL" id="BARW01020058">
    <property type="protein sequence ID" value="GAJ01791.1"/>
    <property type="molecule type" value="Genomic_DNA"/>
</dbReference>
<dbReference type="AlphaFoldDB" id="X1UPG2"/>
<name>X1UPG2_9ZZZZ</name>
<comment type="caution">
    <text evidence="1">The sequence shown here is derived from an EMBL/GenBank/DDBJ whole genome shotgun (WGS) entry which is preliminary data.</text>
</comment>